<organism evidence="3 4">
    <name type="scientific">Pararhodobacter zhoushanensis</name>
    <dbReference type="NCBI Taxonomy" id="2479545"/>
    <lineage>
        <taxon>Bacteria</taxon>
        <taxon>Pseudomonadati</taxon>
        <taxon>Pseudomonadota</taxon>
        <taxon>Alphaproteobacteria</taxon>
        <taxon>Rhodobacterales</taxon>
        <taxon>Paracoccaceae</taxon>
        <taxon>Pararhodobacter</taxon>
    </lineage>
</organism>
<evidence type="ECO:0000313" key="3">
    <source>
        <dbReference type="EMBL" id="MCW1934658.1"/>
    </source>
</evidence>
<comment type="caution">
    <text evidence="3">The sequence shown here is derived from an EMBL/GenBank/DDBJ whole genome shotgun (WGS) entry which is preliminary data.</text>
</comment>
<comment type="similarity">
    <text evidence="1">Belongs to the AHA1 family.</text>
</comment>
<gene>
    <name evidence="3" type="ORF">OKW52_20985</name>
</gene>
<dbReference type="EMBL" id="JAPDFL010000001">
    <property type="protein sequence ID" value="MCW1934658.1"/>
    <property type="molecule type" value="Genomic_DNA"/>
</dbReference>
<keyword evidence="4" id="KW-1185">Reference proteome</keyword>
<evidence type="ECO:0000259" key="2">
    <source>
        <dbReference type="Pfam" id="PF08327"/>
    </source>
</evidence>
<feature type="domain" description="Activator of Hsp90 ATPase homologue 1/2-like C-terminal" evidence="2">
    <location>
        <begin position="20"/>
        <end position="152"/>
    </location>
</feature>
<dbReference type="InterPro" id="IPR013538">
    <property type="entry name" value="ASHA1/2-like_C"/>
</dbReference>
<reference evidence="3 4" key="1">
    <citation type="submission" date="2022-10" db="EMBL/GenBank/DDBJ databases">
        <title>Pararhodobacter sp. nov., isolated from marine algae.</title>
        <authorList>
            <person name="Choi B.J."/>
            <person name="Kim J.M."/>
            <person name="Lee J.K."/>
            <person name="Choi D.G."/>
            <person name="Jeon C.O."/>
        </authorList>
    </citation>
    <scope>NUCLEOTIDE SEQUENCE [LARGE SCALE GENOMIC DNA]</scope>
    <source>
        <strain evidence="3 4">ZQ420</strain>
    </source>
</reference>
<sequence length="157" mass="17324">MPLTLDRTSPTIATVTRHFAAPPARVWAAHTEPALLRQWLVGPDGWVMSRCEVDMRPGGSLRYDWRSADGAHGFHLTADVLEVEAPHRILHVERMFLPDQTPDNTVETRFIADGTGTRMVMTMTVDTAETMDAMLATGMADGMEASYARLERASLAA</sequence>
<evidence type="ECO:0000313" key="4">
    <source>
        <dbReference type="Proteomes" id="UP001208938"/>
    </source>
</evidence>
<dbReference type="InterPro" id="IPR023393">
    <property type="entry name" value="START-like_dom_sf"/>
</dbReference>
<dbReference type="Proteomes" id="UP001208938">
    <property type="component" value="Unassembled WGS sequence"/>
</dbReference>
<dbReference type="Gene3D" id="3.30.530.20">
    <property type="match status" value="1"/>
</dbReference>
<dbReference type="Pfam" id="PF08327">
    <property type="entry name" value="AHSA1"/>
    <property type="match status" value="1"/>
</dbReference>
<name>A0ABT3H4C5_9RHOB</name>
<evidence type="ECO:0000256" key="1">
    <source>
        <dbReference type="ARBA" id="ARBA00006817"/>
    </source>
</evidence>
<dbReference type="RefSeq" id="WP_264507434.1">
    <property type="nucleotide sequence ID" value="NZ_JAPDFL010000001.1"/>
</dbReference>
<protein>
    <submittedName>
        <fullName evidence="3">SRPBCC domain-containing protein</fullName>
    </submittedName>
</protein>
<accession>A0ABT3H4C5</accession>
<dbReference type="SUPFAM" id="SSF55961">
    <property type="entry name" value="Bet v1-like"/>
    <property type="match status" value="1"/>
</dbReference>
<proteinExistence type="inferred from homology"/>